<name>A0A852WEM6_9MICO</name>
<evidence type="ECO:0000313" key="10">
    <source>
        <dbReference type="Proteomes" id="UP000573599"/>
    </source>
</evidence>
<reference evidence="9 10" key="1">
    <citation type="submission" date="2020-07" db="EMBL/GenBank/DDBJ databases">
        <title>Sequencing the genomes of 1000 actinobacteria strains.</title>
        <authorList>
            <person name="Klenk H.-P."/>
        </authorList>
    </citation>
    <scope>NUCLEOTIDE SEQUENCE [LARGE SCALE GENOMIC DNA]</scope>
    <source>
        <strain evidence="9 10">DSM 23987</strain>
    </source>
</reference>
<feature type="transmembrane region" description="Helical" evidence="7">
    <location>
        <begin position="125"/>
        <end position="148"/>
    </location>
</feature>
<evidence type="ECO:0000256" key="7">
    <source>
        <dbReference type="SAM" id="Phobius"/>
    </source>
</evidence>
<dbReference type="SUPFAM" id="SSF161111">
    <property type="entry name" value="Cation efflux protein transmembrane domain-like"/>
    <property type="match status" value="1"/>
</dbReference>
<dbReference type="InterPro" id="IPR036837">
    <property type="entry name" value="Cation_efflux_CTD_sf"/>
</dbReference>
<dbReference type="InterPro" id="IPR002524">
    <property type="entry name" value="Cation_efflux"/>
</dbReference>
<evidence type="ECO:0000259" key="8">
    <source>
        <dbReference type="Pfam" id="PF01545"/>
    </source>
</evidence>
<sequence>MSTEGGTRAVVAALLANLGIAVTKFIAFFLTGFSSMLAEAIHSLADSGNQLLLLTGGRRAKRAATPEHPFGYGRERYVYAFIVSIVLFSVGGLFALYEAYHKWHETHAMAGFDPFSDQHGGSDRWWWVPVVVLLVAIVLEGFSFRTAILESDKVRGRRSWLEFVRGAKAPELPVILLEDLAALLGLVFALLGVSLMLVTGNPIFDVIGTGLIGLLLVTVAVFLAVEMKSLLLGESASPQHIARIVAAIESVGVIDRVIHQRTLHVGPEEVVVAAKVAVPAGTTAEAIAEAINTAEARAREATPDLTLLMYLEPDIDTGTRERPEWEHSAATLTDAADDPLPSSGSH</sequence>
<dbReference type="Pfam" id="PF01545">
    <property type="entry name" value="Cation_efflux"/>
    <property type="match status" value="1"/>
</dbReference>
<dbReference type="EMBL" id="JACCAB010000001">
    <property type="protein sequence ID" value="NYG07687.1"/>
    <property type="molecule type" value="Genomic_DNA"/>
</dbReference>
<feature type="compositionally biased region" description="Low complexity" evidence="6">
    <location>
        <begin position="329"/>
        <end position="346"/>
    </location>
</feature>
<feature type="transmembrane region" description="Helical" evidence="7">
    <location>
        <begin position="203"/>
        <end position="225"/>
    </location>
</feature>
<evidence type="ECO:0000256" key="3">
    <source>
        <dbReference type="ARBA" id="ARBA00022692"/>
    </source>
</evidence>
<dbReference type="GO" id="GO:0008324">
    <property type="term" value="F:monoatomic cation transmembrane transporter activity"/>
    <property type="evidence" value="ECO:0007669"/>
    <property type="project" value="InterPro"/>
</dbReference>
<feature type="compositionally biased region" description="Basic and acidic residues" evidence="6">
    <location>
        <begin position="318"/>
        <end position="327"/>
    </location>
</feature>
<keyword evidence="10" id="KW-1185">Reference proteome</keyword>
<evidence type="ECO:0000256" key="6">
    <source>
        <dbReference type="SAM" id="MobiDB-lite"/>
    </source>
</evidence>
<protein>
    <submittedName>
        <fullName evidence="9">Cation diffusion facilitator family transporter</fullName>
    </submittedName>
</protein>
<dbReference type="AlphaFoldDB" id="A0A852WEM6"/>
<keyword evidence="3 7" id="KW-0812">Transmembrane</keyword>
<comment type="caution">
    <text evidence="9">The sequence shown here is derived from an EMBL/GenBank/DDBJ whole genome shotgun (WGS) entry which is preliminary data.</text>
</comment>
<dbReference type="PANTHER" id="PTHR13414:SF9">
    <property type="entry name" value="PROTON-COUPLED ZINC ANTIPORTER SLC30A9, MITOCHONDRIAL"/>
    <property type="match status" value="1"/>
</dbReference>
<organism evidence="9 10">
    <name type="scientific">Pedococcus badiiscoriae</name>
    <dbReference type="NCBI Taxonomy" id="642776"/>
    <lineage>
        <taxon>Bacteria</taxon>
        <taxon>Bacillati</taxon>
        <taxon>Actinomycetota</taxon>
        <taxon>Actinomycetes</taxon>
        <taxon>Micrococcales</taxon>
        <taxon>Intrasporangiaceae</taxon>
        <taxon>Pedococcus</taxon>
    </lineage>
</organism>
<keyword evidence="5 7" id="KW-0472">Membrane</keyword>
<accession>A0A852WEM6</accession>
<dbReference type="GO" id="GO:0016020">
    <property type="term" value="C:membrane"/>
    <property type="evidence" value="ECO:0007669"/>
    <property type="project" value="UniProtKB-SubCell"/>
</dbReference>
<dbReference type="RefSeq" id="WP_179421998.1">
    <property type="nucleotide sequence ID" value="NZ_JACCAB010000001.1"/>
</dbReference>
<dbReference type="GO" id="GO:0006829">
    <property type="term" value="P:zinc ion transport"/>
    <property type="evidence" value="ECO:0007669"/>
    <property type="project" value="InterPro"/>
</dbReference>
<comment type="subcellular location">
    <subcellularLocation>
        <location evidence="1">Membrane</location>
        <topology evidence="1">Multi-pass membrane protein</topology>
    </subcellularLocation>
</comment>
<dbReference type="SUPFAM" id="SSF160240">
    <property type="entry name" value="Cation efflux protein cytoplasmic domain-like"/>
    <property type="match status" value="1"/>
</dbReference>
<dbReference type="InterPro" id="IPR058533">
    <property type="entry name" value="Cation_efflux_TM"/>
</dbReference>
<feature type="transmembrane region" description="Helical" evidence="7">
    <location>
        <begin position="12"/>
        <end position="33"/>
    </location>
</feature>
<dbReference type="PANTHER" id="PTHR13414">
    <property type="entry name" value="HUEL-CATION TRANSPORTER"/>
    <property type="match status" value="1"/>
</dbReference>
<feature type="domain" description="Cation efflux protein transmembrane" evidence="8">
    <location>
        <begin position="10"/>
        <end position="232"/>
    </location>
</feature>
<gene>
    <name evidence="9" type="ORF">BJ986_002174</name>
</gene>
<dbReference type="InterPro" id="IPR027469">
    <property type="entry name" value="Cation_efflux_TMD_sf"/>
</dbReference>
<dbReference type="Gene3D" id="1.20.1510.10">
    <property type="entry name" value="Cation efflux protein transmembrane domain"/>
    <property type="match status" value="1"/>
</dbReference>
<evidence type="ECO:0000256" key="2">
    <source>
        <dbReference type="ARBA" id="ARBA00022448"/>
    </source>
</evidence>
<dbReference type="InterPro" id="IPR040177">
    <property type="entry name" value="SLC30A9"/>
</dbReference>
<evidence type="ECO:0000256" key="1">
    <source>
        <dbReference type="ARBA" id="ARBA00004141"/>
    </source>
</evidence>
<proteinExistence type="predicted"/>
<evidence type="ECO:0000256" key="5">
    <source>
        <dbReference type="ARBA" id="ARBA00023136"/>
    </source>
</evidence>
<feature type="transmembrane region" description="Helical" evidence="7">
    <location>
        <begin position="77"/>
        <end position="97"/>
    </location>
</feature>
<dbReference type="Proteomes" id="UP000573599">
    <property type="component" value="Unassembled WGS sequence"/>
</dbReference>
<evidence type="ECO:0000256" key="4">
    <source>
        <dbReference type="ARBA" id="ARBA00022989"/>
    </source>
</evidence>
<evidence type="ECO:0000313" key="9">
    <source>
        <dbReference type="EMBL" id="NYG07687.1"/>
    </source>
</evidence>
<keyword evidence="4 7" id="KW-1133">Transmembrane helix</keyword>
<feature type="region of interest" description="Disordered" evidence="6">
    <location>
        <begin position="318"/>
        <end position="346"/>
    </location>
</feature>
<dbReference type="NCBIfam" id="TIGR01297">
    <property type="entry name" value="CDF"/>
    <property type="match status" value="1"/>
</dbReference>
<keyword evidence="2" id="KW-0813">Transport</keyword>
<feature type="transmembrane region" description="Helical" evidence="7">
    <location>
        <begin position="175"/>
        <end position="197"/>
    </location>
</feature>